<proteinExistence type="predicted"/>
<dbReference type="AlphaFoldDB" id="A0A2U8FPH2"/>
<evidence type="ECO:0000313" key="2">
    <source>
        <dbReference type="EMBL" id="AWI52909.1"/>
    </source>
</evidence>
<accession>A0A2U8FPH2</accession>
<dbReference type="KEGG" id="aon:DEH84_05335"/>
<name>A0A2U8FPH2_9BURK</name>
<reference evidence="2 3" key="1">
    <citation type="submission" date="2018-05" db="EMBL/GenBank/DDBJ databases">
        <title>complete genome sequence of Aquabacterium olei NBRC 110486.</title>
        <authorList>
            <person name="Tang B."/>
            <person name="Chang J."/>
            <person name="Zhang L."/>
            <person name="Yang H."/>
        </authorList>
    </citation>
    <scope>NUCLEOTIDE SEQUENCE [LARGE SCALE GENOMIC DNA]</scope>
    <source>
        <strain evidence="2 3">NBRC 110486</strain>
    </source>
</reference>
<gene>
    <name evidence="2" type="ORF">DEH84_05335</name>
</gene>
<sequence length="863" mass="93023">MAADKLVPSAVDATGIPGWSAHVRGSAPVTDPRNDAIVQAAASRVQAAVSDALDRLALQTGPLAMAATSNLQRQLLMNVDGVLRRQTPRLNQAFTRALIARLQKTFGGRDDGHGAPIRLTRDADWTALTLVDNAEVERGVHAERLGQSLASECQEVLAELDNHLATLLAANQLERHALRPARLADALLEAVAEVEGDAEVAQLLGLHLGRVLGPLLGPCYQQIIAHLRSHGIRPQAMTVQRSRASTGPGSLSGGGLASGQTPLSTRPSSLGGPLTDEGGRHDESPAWRGAASLPSEAHLRAAHALSHMFGVTMPAPAEESLPPMRLRAQAAGGGAHPGQLAPASSDFQALLQRINRQAAGPSWSDALAPHEPDGGDAGTAPGFAGRLMAANLIRAHRDELIRTSGGAALDQMVIDIVAALFDQVLSDPKVAPEMARQIARLQMPVLRVALADMGFFHSRKHPVRRFVNRIATLSVAYDTLEAGPGKSCLEQVTALVNDIVDGDFDNMALYEAKLSELERHIESSNARESAENAAVQALLSGKEADLRVQQRYMHLLRRELADVSMPDFVRDFLTQIWSQVQVMASARDGTQSAFAARMRKAGHDLALSVQPKGSPALRKAFLMTLPQLMKDLNEGLALIQWPEEAKQAFFSQLLPAHAECLKQAPHHDLTQRLLEQQLNKVERIDIPSREDAANDPLPAAIEDLQSPPVLTVVSALTPEEVQEAGFVPETSVSMEPLDIDLDEPAGEVDPSLMEVDINLDAPPPPVAGLQLVHHVQKGTAYQMLMQGEWKKVRLTWVSDGRTFFIFTQGHLHKKTISLTARTLAKMCDTGRFKAFEQSELLERATMRARRQLAALGTGGRSAA</sequence>
<organism evidence="2 3">
    <name type="scientific">Aquabacterium olei</name>
    <dbReference type="NCBI Taxonomy" id="1296669"/>
    <lineage>
        <taxon>Bacteria</taxon>
        <taxon>Pseudomonadati</taxon>
        <taxon>Pseudomonadota</taxon>
        <taxon>Betaproteobacteria</taxon>
        <taxon>Burkholderiales</taxon>
        <taxon>Aquabacterium</taxon>
    </lineage>
</organism>
<evidence type="ECO:0000313" key="3">
    <source>
        <dbReference type="Proteomes" id="UP000244892"/>
    </source>
</evidence>
<dbReference type="Pfam" id="PF07793">
    <property type="entry name" value="DUF1631"/>
    <property type="match status" value="1"/>
</dbReference>
<dbReference type="EMBL" id="CP029210">
    <property type="protein sequence ID" value="AWI52909.1"/>
    <property type="molecule type" value="Genomic_DNA"/>
</dbReference>
<dbReference type="InterPro" id="IPR012434">
    <property type="entry name" value="DUF1631"/>
</dbReference>
<dbReference type="Proteomes" id="UP000244892">
    <property type="component" value="Chromosome"/>
</dbReference>
<evidence type="ECO:0008006" key="4">
    <source>
        <dbReference type="Google" id="ProtNLM"/>
    </source>
</evidence>
<evidence type="ECO:0000256" key="1">
    <source>
        <dbReference type="SAM" id="MobiDB-lite"/>
    </source>
</evidence>
<protein>
    <recommendedName>
        <fullName evidence="4">DUF1631 domain-containing protein</fullName>
    </recommendedName>
</protein>
<keyword evidence="3" id="KW-1185">Reference proteome</keyword>
<feature type="region of interest" description="Disordered" evidence="1">
    <location>
        <begin position="236"/>
        <end position="288"/>
    </location>
</feature>